<protein>
    <submittedName>
        <fullName evidence="8">AMP-binding protein</fullName>
    </submittedName>
</protein>
<organism evidence="8 9">
    <name type="scientific">Gordonia hongkongensis</name>
    <dbReference type="NCBI Taxonomy" id="1701090"/>
    <lineage>
        <taxon>Bacteria</taxon>
        <taxon>Bacillati</taxon>
        <taxon>Actinomycetota</taxon>
        <taxon>Actinomycetes</taxon>
        <taxon>Mycobacteriales</taxon>
        <taxon>Gordoniaceae</taxon>
        <taxon>Gordonia</taxon>
    </lineage>
</organism>
<dbReference type="GO" id="GO:0016405">
    <property type="term" value="F:CoA-ligase activity"/>
    <property type="evidence" value="ECO:0007669"/>
    <property type="project" value="UniProtKB-ARBA"/>
</dbReference>
<evidence type="ECO:0000313" key="9">
    <source>
        <dbReference type="Proteomes" id="UP001213504"/>
    </source>
</evidence>
<dbReference type="Pfam" id="PF00501">
    <property type="entry name" value="AMP-binding"/>
    <property type="match status" value="1"/>
</dbReference>
<dbReference type="InterPro" id="IPR051087">
    <property type="entry name" value="Mitochondrial_ACSM"/>
</dbReference>
<proteinExistence type="inferred from homology"/>
<dbReference type="GO" id="GO:0005524">
    <property type="term" value="F:ATP binding"/>
    <property type="evidence" value="ECO:0007669"/>
    <property type="project" value="UniProtKB-KW"/>
</dbReference>
<feature type="transmembrane region" description="Helical" evidence="5">
    <location>
        <begin position="101"/>
        <end position="123"/>
    </location>
</feature>
<dbReference type="FunFam" id="3.30.300.30:FF:000005">
    <property type="entry name" value="Acyl-coenzyme A synthetase ACSM5, mitochondrial"/>
    <property type="match status" value="1"/>
</dbReference>
<sequence length="525" mass="56259">MTQATTTPTDMVERWLAIYGASDADAAALLVDGHDPEAIAFTVIEVEQTDDQQSGGVRPVTTDITYGELAERSKRLAAALAEMGIGRGDTVGVLMGKREELVVSLLAIARLGAIYIPLFTAFATPAIEMRLQAGAAKVVITESSQADKLAGIDGITTVVAGDQFEELIAAHEPVTESVAVGGDGTLILLFTSGTTGAPKGVPVPVKALASFVAYMHFGLDVRADDVFWNAADPGWAYGLYYGVLGPLAAGRRNLLLHAGFTPELTAKILGDLGVTNFAAAPTVYRALSKDPRISGFSLRRASSAGEPLTPDVIDWALRAIGTEVRDHYGQTEHGMFINNHWHESVHETLVPGSMGQPMPGFAAGIVDGQIAIDVPASPLMWFAGYLDAPEKTKQRFSPDGRWYLTGDTGRVDDEGRYFFSARDDDVIIMAGYRIGPFDVESVLITHPSVVDVAVVGRPDELRGEVLEAFVVLADGVEGTDALEAELQQLVKTQFAAHAYPRTVHFVDALPKTPSGKIQRFLLRQR</sequence>
<dbReference type="RefSeq" id="WP_165629272.1">
    <property type="nucleotide sequence ID" value="NZ_CP121270.1"/>
</dbReference>
<dbReference type="Proteomes" id="UP001213504">
    <property type="component" value="Chromosome"/>
</dbReference>
<evidence type="ECO:0000259" key="6">
    <source>
        <dbReference type="Pfam" id="PF00501"/>
    </source>
</evidence>
<feature type="domain" description="AMP-binding enzyme C-terminal" evidence="7">
    <location>
        <begin position="439"/>
        <end position="516"/>
    </location>
</feature>
<keyword evidence="2" id="KW-0436">Ligase</keyword>
<evidence type="ECO:0000313" key="8">
    <source>
        <dbReference type="EMBL" id="WFP25082.1"/>
    </source>
</evidence>
<dbReference type="InterPro" id="IPR045851">
    <property type="entry name" value="AMP-bd_C_sf"/>
</dbReference>
<evidence type="ECO:0000256" key="1">
    <source>
        <dbReference type="ARBA" id="ARBA00006432"/>
    </source>
</evidence>
<evidence type="ECO:0000256" key="2">
    <source>
        <dbReference type="ARBA" id="ARBA00022598"/>
    </source>
</evidence>
<dbReference type="GO" id="GO:0006637">
    <property type="term" value="P:acyl-CoA metabolic process"/>
    <property type="evidence" value="ECO:0007669"/>
    <property type="project" value="TreeGrafter"/>
</dbReference>
<dbReference type="InterPro" id="IPR020845">
    <property type="entry name" value="AMP-binding_CS"/>
</dbReference>
<dbReference type="PANTHER" id="PTHR43605:SF10">
    <property type="entry name" value="ACYL-COA SYNTHETASE MEDIUM CHAIN FAMILY MEMBER 3"/>
    <property type="match status" value="1"/>
</dbReference>
<feature type="domain" description="AMP-dependent synthetase/ligase" evidence="6">
    <location>
        <begin position="62"/>
        <end position="368"/>
    </location>
</feature>
<evidence type="ECO:0000256" key="5">
    <source>
        <dbReference type="SAM" id="Phobius"/>
    </source>
</evidence>
<dbReference type="GO" id="GO:0015645">
    <property type="term" value="F:fatty acid ligase activity"/>
    <property type="evidence" value="ECO:0007669"/>
    <property type="project" value="TreeGrafter"/>
</dbReference>
<dbReference type="PROSITE" id="PS00455">
    <property type="entry name" value="AMP_BINDING"/>
    <property type="match status" value="1"/>
</dbReference>
<dbReference type="PANTHER" id="PTHR43605">
    <property type="entry name" value="ACYL-COENZYME A SYNTHETASE"/>
    <property type="match status" value="1"/>
</dbReference>
<dbReference type="Pfam" id="PF13193">
    <property type="entry name" value="AMP-binding_C"/>
    <property type="match status" value="1"/>
</dbReference>
<dbReference type="AlphaFoldDB" id="A0AAX3T7A2"/>
<dbReference type="InterPro" id="IPR025110">
    <property type="entry name" value="AMP-bd_C"/>
</dbReference>
<gene>
    <name evidence="8" type="ORF">P9A14_00680</name>
</gene>
<dbReference type="GO" id="GO:0006633">
    <property type="term" value="P:fatty acid biosynthetic process"/>
    <property type="evidence" value="ECO:0007669"/>
    <property type="project" value="TreeGrafter"/>
</dbReference>
<accession>A0AAX3T7A2</accession>
<dbReference type="InterPro" id="IPR042099">
    <property type="entry name" value="ANL_N_sf"/>
</dbReference>
<keyword evidence="5" id="KW-0812">Transmembrane</keyword>
<evidence type="ECO:0000259" key="7">
    <source>
        <dbReference type="Pfam" id="PF13193"/>
    </source>
</evidence>
<dbReference type="EMBL" id="CP121270">
    <property type="protein sequence ID" value="WFP25082.1"/>
    <property type="molecule type" value="Genomic_DNA"/>
</dbReference>
<name>A0AAX3T7A2_9ACTN</name>
<keyword evidence="3" id="KW-0547">Nucleotide-binding</keyword>
<dbReference type="Gene3D" id="3.30.300.30">
    <property type="match status" value="1"/>
</dbReference>
<keyword evidence="5" id="KW-0472">Membrane</keyword>
<dbReference type="SUPFAM" id="SSF56801">
    <property type="entry name" value="Acetyl-CoA synthetase-like"/>
    <property type="match status" value="1"/>
</dbReference>
<dbReference type="InterPro" id="IPR000873">
    <property type="entry name" value="AMP-dep_synth/lig_dom"/>
</dbReference>
<reference evidence="8" key="1">
    <citation type="submission" date="2023-04" db="EMBL/GenBank/DDBJ databases">
        <title>Complete genome sequence of a phthalic acid esters degrading bacterial strain.</title>
        <authorList>
            <person name="Weng L."/>
            <person name="Jia Y."/>
            <person name="Ren L."/>
        </authorList>
    </citation>
    <scope>NUCLEOTIDE SEQUENCE</scope>
    <source>
        <strain evidence="8">RL-LY01</strain>
    </source>
</reference>
<evidence type="ECO:0000256" key="3">
    <source>
        <dbReference type="ARBA" id="ARBA00022741"/>
    </source>
</evidence>
<dbReference type="GO" id="GO:0004321">
    <property type="term" value="F:fatty-acyl-CoA synthase activity"/>
    <property type="evidence" value="ECO:0007669"/>
    <property type="project" value="TreeGrafter"/>
</dbReference>
<evidence type="ECO:0000256" key="4">
    <source>
        <dbReference type="ARBA" id="ARBA00022840"/>
    </source>
</evidence>
<dbReference type="Gene3D" id="3.40.50.12780">
    <property type="entry name" value="N-terminal domain of ligase-like"/>
    <property type="match status" value="1"/>
</dbReference>
<keyword evidence="4" id="KW-0067">ATP-binding</keyword>
<comment type="similarity">
    <text evidence="1">Belongs to the ATP-dependent AMP-binding enzyme family.</text>
</comment>
<keyword evidence="5" id="KW-1133">Transmembrane helix</keyword>